<feature type="compositionally biased region" description="Polar residues" evidence="1">
    <location>
        <begin position="67"/>
        <end position="84"/>
    </location>
</feature>
<dbReference type="Proteomes" id="UP000663881">
    <property type="component" value="Unassembled WGS sequence"/>
</dbReference>
<gene>
    <name evidence="3" type="ORF">OKA104_LOCUS30372</name>
    <name evidence="2" type="ORF">VCS650_LOCUS42205</name>
</gene>
<dbReference type="GO" id="GO:0003676">
    <property type="term" value="F:nucleic acid binding"/>
    <property type="evidence" value="ECO:0007669"/>
    <property type="project" value="InterPro"/>
</dbReference>
<name>A0A815T3Y6_9BILA</name>
<dbReference type="EMBL" id="CAJOAY010003241">
    <property type="protein sequence ID" value="CAF4011062.1"/>
    <property type="molecule type" value="Genomic_DNA"/>
</dbReference>
<evidence type="ECO:0000313" key="3">
    <source>
        <dbReference type="EMBL" id="CAF4011062.1"/>
    </source>
</evidence>
<organism evidence="2 4">
    <name type="scientific">Adineta steineri</name>
    <dbReference type="NCBI Taxonomy" id="433720"/>
    <lineage>
        <taxon>Eukaryota</taxon>
        <taxon>Metazoa</taxon>
        <taxon>Spiralia</taxon>
        <taxon>Gnathifera</taxon>
        <taxon>Rotifera</taxon>
        <taxon>Eurotatoria</taxon>
        <taxon>Bdelloidea</taxon>
        <taxon>Adinetida</taxon>
        <taxon>Adinetidae</taxon>
        <taxon>Adineta</taxon>
    </lineage>
</organism>
<dbReference type="InterPro" id="IPR036397">
    <property type="entry name" value="RNaseH_sf"/>
</dbReference>
<comment type="caution">
    <text evidence="2">The sequence shown here is derived from an EMBL/GenBank/DDBJ whole genome shotgun (WGS) entry which is preliminary data.</text>
</comment>
<evidence type="ECO:0000313" key="2">
    <source>
        <dbReference type="EMBL" id="CAF1500291.1"/>
    </source>
</evidence>
<dbReference type="Gene3D" id="3.30.420.10">
    <property type="entry name" value="Ribonuclease H-like superfamily/Ribonuclease H"/>
    <property type="match status" value="1"/>
</dbReference>
<evidence type="ECO:0008006" key="5">
    <source>
        <dbReference type="Google" id="ProtNLM"/>
    </source>
</evidence>
<proteinExistence type="predicted"/>
<sequence>MNVHFNFRNTVRRWTKYPKQELKYAPENREKFISYYVHMLENYLLPAAKQQFRQNWRLQQDNDPKHTSNISKQFINENVPQLLQ</sequence>
<dbReference type="Proteomes" id="UP000663891">
    <property type="component" value="Unassembled WGS sequence"/>
</dbReference>
<reference evidence="2" key="1">
    <citation type="submission" date="2021-02" db="EMBL/GenBank/DDBJ databases">
        <authorList>
            <person name="Nowell W R."/>
        </authorList>
    </citation>
    <scope>NUCLEOTIDE SEQUENCE</scope>
</reference>
<protein>
    <recommendedName>
        <fullName evidence="5">Transposase</fullName>
    </recommendedName>
</protein>
<evidence type="ECO:0000313" key="4">
    <source>
        <dbReference type="Proteomes" id="UP000663891"/>
    </source>
</evidence>
<feature type="region of interest" description="Disordered" evidence="1">
    <location>
        <begin position="59"/>
        <end position="84"/>
    </location>
</feature>
<evidence type="ECO:0000256" key="1">
    <source>
        <dbReference type="SAM" id="MobiDB-lite"/>
    </source>
</evidence>
<dbReference type="AlphaFoldDB" id="A0A815T3Y6"/>
<dbReference type="OrthoDB" id="10006939at2759"/>
<accession>A0A815T3Y6</accession>
<dbReference type="EMBL" id="CAJNON010002109">
    <property type="protein sequence ID" value="CAF1500291.1"/>
    <property type="molecule type" value="Genomic_DNA"/>
</dbReference>